<accession>A0AAN9M365</accession>
<sequence length="90" mass="10155">MSKWSTCIKDVKRIGMGVIFHLIRACRFCNSGACGPFGYCVKEVGDVNVGLSPKVEDDEGYQPRKFLWLWALTSSIFILGLHHRGNWGSY</sequence>
<evidence type="ECO:0008006" key="4">
    <source>
        <dbReference type="Google" id="ProtNLM"/>
    </source>
</evidence>
<keyword evidence="1" id="KW-1133">Transmembrane helix</keyword>
<gene>
    <name evidence="2" type="ORF">VNO80_21397</name>
</gene>
<name>A0AAN9M365_PHACN</name>
<evidence type="ECO:0000313" key="2">
    <source>
        <dbReference type="EMBL" id="KAK7346874.1"/>
    </source>
</evidence>
<proteinExistence type="predicted"/>
<evidence type="ECO:0000313" key="3">
    <source>
        <dbReference type="Proteomes" id="UP001374584"/>
    </source>
</evidence>
<comment type="caution">
    <text evidence="2">The sequence shown here is derived from an EMBL/GenBank/DDBJ whole genome shotgun (WGS) entry which is preliminary data.</text>
</comment>
<organism evidence="2 3">
    <name type="scientific">Phaseolus coccineus</name>
    <name type="common">Scarlet runner bean</name>
    <name type="synonym">Phaseolus multiflorus</name>
    <dbReference type="NCBI Taxonomy" id="3886"/>
    <lineage>
        <taxon>Eukaryota</taxon>
        <taxon>Viridiplantae</taxon>
        <taxon>Streptophyta</taxon>
        <taxon>Embryophyta</taxon>
        <taxon>Tracheophyta</taxon>
        <taxon>Spermatophyta</taxon>
        <taxon>Magnoliopsida</taxon>
        <taxon>eudicotyledons</taxon>
        <taxon>Gunneridae</taxon>
        <taxon>Pentapetalae</taxon>
        <taxon>rosids</taxon>
        <taxon>fabids</taxon>
        <taxon>Fabales</taxon>
        <taxon>Fabaceae</taxon>
        <taxon>Papilionoideae</taxon>
        <taxon>50 kb inversion clade</taxon>
        <taxon>NPAAA clade</taxon>
        <taxon>indigoferoid/millettioid clade</taxon>
        <taxon>Phaseoleae</taxon>
        <taxon>Phaseolus</taxon>
    </lineage>
</organism>
<dbReference type="EMBL" id="JAYMYR010000008">
    <property type="protein sequence ID" value="KAK7346874.1"/>
    <property type="molecule type" value="Genomic_DNA"/>
</dbReference>
<keyword evidence="1" id="KW-0472">Membrane</keyword>
<keyword evidence="3" id="KW-1185">Reference proteome</keyword>
<feature type="transmembrane region" description="Helical" evidence="1">
    <location>
        <begin position="66"/>
        <end position="83"/>
    </location>
</feature>
<reference evidence="2 3" key="1">
    <citation type="submission" date="2024-01" db="EMBL/GenBank/DDBJ databases">
        <title>The genomes of 5 underutilized Papilionoideae crops provide insights into root nodulation and disease resistanc.</title>
        <authorList>
            <person name="Jiang F."/>
        </authorList>
    </citation>
    <scope>NUCLEOTIDE SEQUENCE [LARGE SCALE GENOMIC DNA]</scope>
    <source>
        <strain evidence="2">JINMINGXINNONG_FW02</strain>
        <tissue evidence="2">Leaves</tissue>
    </source>
</reference>
<dbReference type="Proteomes" id="UP001374584">
    <property type="component" value="Unassembled WGS sequence"/>
</dbReference>
<evidence type="ECO:0000256" key="1">
    <source>
        <dbReference type="SAM" id="Phobius"/>
    </source>
</evidence>
<dbReference type="AlphaFoldDB" id="A0AAN9M365"/>
<protein>
    <recommendedName>
        <fullName evidence="4">Transmembrane protein</fullName>
    </recommendedName>
</protein>
<keyword evidence="1" id="KW-0812">Transmembrane</keyword>